<dbReference type="InParanoid" id="G3AHN3"/>
<feature type="compositionally biased region" description="Basic and acidic residues" evidence="1">
    <location>
        <begin position="739"/>
        <end position="755"/>
    </location>
</feature>
<feature type="region of interest" description="Disordered" evidence="1">
    <location>
        <begin position="955"/>
        <end position="1179"/>
    </location>
</feature>
<evidence type="ECO:0008006" key="4">
    <source>
        <dbReference type="Google" id="ProtNLM"/>
    </source>
</evidence>
<feature type="compositionally biased region" description="Polar residues" evidence="1">
    <location>
        <begin position="985"/>
        <end position="1006"/>
    </location>
</feature>
<dbReference type="InterPro" id="IPR001370">
    <property type="entry name" value="BIR_rpt"/>
</dbReference>
<evidence type="ECO:0000313" key="2">
    <source>
        <dbReference type="EMBL" id="EGW34197.1"/>
    </source>
</evidence>
<dbReference type="GeneID" id="18875037"/>
<dbReference type="SMART" id="SM00238">
    <property type="entry name" value="BIR"/>
    <property type="match status" value="1"/>
</dbReference>
<feature type="region of interest" description="Disordered" evidence="1">
    <location>
        <begin position="214"/>
        <end position="242"/>
    </location>
</feature>
<feature type="compositionally biased region" description="Basic and acidic residues" evidence="1">
    <location>
        <begin position="864"/>
        <end position="881"/>
    </location>
</feature>
<organism evidence="3">
    <name type="scientific">Spathaspora passalidarum (strain NRRL Y-27907 / 11-Y1)</name>
    <dbReference type="NCBI Taxonomy" id="619300"/>
    <lineage>
        <taxon>Eukaryota</taxon>
        <taxon>Fungi</taxon>
        <taxon>Dikarya</taxon>
        <taxon>Ascomycota</taxon>
        <taxon>Saccharomycotina</taxon>
        <taxon>Pichiomycetes</taxon>
        <taxon>Debaryomycetaceae</taxon>
        <taxon>Spathaspora</taxon>
    </lineage>
</organism>
<dbReference type="GO" id="GO:0005634">
    <property type="term" value="C:nucleus"/>
    <property type="evidence" value="ECO:0007669"/>
    <property type="project" value="TreeGrafter"/>
</dbReference>
<dbReference type="GO" id="GO:0051726">
    <property type="term" value="P:regulation of cell cycle"/>
    <property type="evidence" value="ECO:0007669"/>
    <property type="project" value="TreeGrafter"/>
</dbReference>
<feature type="region of interest" description="Disordered" evidence="1">
    <location>
        <begin position="599"/>
        <end position="643"/>
    </location>
</feature>
<dbReference type="InterPro" id="IPR050784">
    <property type="entry name" value="IAP"/>
</dbReference>
<dbReference type="PANTHER" id="PTHR10044:SF139">
    <property type="entry name" value="DEATH-ASSOCIATED INHIBITOR OF APOPTOSIS 2"/>
    <property type="match status" value="1"/>
</dbReference>
<reference evidence="2 3" key="1">
    <citation type="journal article" date="2011" name="Proc. Natl. Acad. Sci. U.S.A.">
        <title>Comparative genomics of xylose-fermenting fungi for enhanced biofuel production.</title>
        <authorList>
            <person name="Wohlbach D.J."/>
            <person name="Kuo A."/>
            <person name="Sato T.K."/>
            <person name="Potts K.M."/>
            <person name="Salamov A.A."/>
            <person name="LaButti K.M."/>
            <person name="Sun H."/>
            <person name="Clum A."/>
            <person name="Pangilinan J.L."/>
            <person name="Lindquist E.A."/>
            <person name="Lucas S."/>
            <person name="Lapidus A."/>
            <person name="Jin M."/>
            <person name="Gunawan C."/>
            <person name="Balan V."/>
            <person name="Dale B.E."/>
            <person name="Jeffries T.W."/>
            <person name="Zinkel R."/>
            <person name="Barry K.W."/>
            <person name="Grigoriev I.V."/>
            <person name="Gasch A.P."/>
        </authorList>
    </citation>
    <scope>NUCLEOTIDE SEQUENCE [LARGE SCALE GENOMIC DNA]</scope>
    <source>
        <strain evidence="3">NRRL Y-27907 / 11-Y1</strain>
    </source>
</reference>
<dbReference type="EMBL" id="GL996500">
    <property type="protein sequence ID" value="EGW34197.1"/>
    <property type="molecule type" value="Genomic_DNA"/>
</dbReference>
<sequence length="1298" mass="147719">MAQDDNMIYRENRQQTFEEPIEQSWGAVDWKQEQNEAWTDELVNSGFYYAPTLMDKSRVVCAYCNGEEILDEIADPLDVCQVHASKGGCLWSLARVAMVDSLRYKTKRSNKSYWKRQKHTILNDPLSEEAIDFRKGFFTQTYPLDIGDQRPNSRSLSEAGFIYSPNHVGDDRVVCIYCGCALDYWESGDDPVEEHKKNETSYCYFLDTHTEQNKKRRRRKKAPVVEDNSQIESKEESVEPSIKQISPGYIEKEELVESIKQSSPIVIEDEEEPQKTPPIEVDNYTFGKETKSPYTDLNNSSTILQSQATYKSKAVKRRFKERDLNVDDLSSDDIANDFIMAAILSQDKELTPKKKKAREVTPQSIEDISEEDPISSYNTNKDFQEDPTSTLNTDNDSQEEVPISTNITKKESQENGSVSIKSTQESGISVDSENSVNYSPVELEFDSEESQEAQPVDSASEEEEESQSEESQDESSQSASEDEDESVESSIIETQSDDDYVESDDSEVIEIEESTPEKKLHKKKIMGISPRKEDDLSGSRTRRKRLPEPVEPEPKIPKKQQKLNLKKLQSVTRNDIDTSFDNIDYGEGNVEQLEKIIITSQIEPERSPSDKVPREKDIPIPKISPIKFAGQKRTTKRTSIVKSQPSIFDVSFEAPPKRLTLGRIETPEEKDEMILDNLEDKDQKALQETIEHKPEPVIEKRRTRQQSKAQKIVNDDMSAGKSKSNEKEKPKRSQRNNKKKEEPRNESAEIVDEKISNSGKSILNGNEGGKKSRQNKKQEEASNHSVILMEGKDENSYDNTQQVKKKVRQSKVEKDIESEVEEEQEPDEQPEEEHPKEEEIENNSKDKEIESEQLVQVRNSLPSPKKEVLELHKPSNGKLDHSINLQSPKSSDHVSDSEQLDEVSIKEKYIDAFEPDLDDSESDNEQDYANYLRDIQEISEDIDKLYDADGKTINSISFVQREENDKMDKDLSSDESEKSEEPEQENTSPSSPKPSNAFGNRKSSSIIPVDKEMQVSRETSIVVKEMSSPQAHSTLAKIEPNKETIADKEDIPEVDHEKNSELEDSKPEVDQPTIEIDRPNNSVSQDPKSEEDIQERQSNVEVDDNENSVLENPKELHTQERQPNEGKTSRKELILPKLPGSNEPITSPLAMCSSPMLGSISATKDNDPLSEASETQVQKPLNDGNALNLQANGHKMKWEAKPITEMLAKMSYLQSSAEEVKKLANSNYGLHDDVNGDLTRFISEMPEEEEGMTIKEWIEHCAKNCYDIVVQNGDETREFLKEEYLRAIATIEELPTDD</sequence>
<dbReference type="eggNOG" id="KOG1101">
    <property type="taxonomic scope" value="Eukaryota"/>
</dbReference>
<feature type="compositionally biased region" description="Basic and acidic residues" evidence="1">
    <location>
        <begin position="1039"/>
        <end position="1069"/>
    </location>
</feature>
<feature type="compositionally biased region" description="Basic and acidic residues" evidence="1">
    <location>
        <begin position="546"/>
        <end position="556"/>
    </location>
</feature>
<dbReference type="Proteomes" id="UP000000709">
    <property type="component" value="Unassembled WGS sequence"/>
</dbReference>
<dbReference type="OMA" id="MANINHE"/>
<dbReference type="Pfam" id="PF00653">
    <property type="entry name" value="BIR"/>
    <property type="match status" value="2"/>
</dbReference>
<feature type="region of interest" description="Disordered" evidence="1">
    <location>
        <begin position="664"/>
        <end position="928"/>
    </location>
</feature>
<dbReference type="RefSeq" id="XP_007373781.1">
    <property type="nucleotide sequence ID" value="XM_007373719.1"/>
</dbReference>
<feature type="compositionally biased region" description="Acidic residues" evidence="1">
    <location>
        <begin position="913"/>
        <end position="926"/>
    </location>
</feature>
<protein>
    <recommendedName>
        <fullName evidence="4">BIR-domain-containing protein</fullName>
    </recommendedName>
</protein>
<feature type="compositionally biased region" description="Basic and acidic residues" evidence="1">
    <location>
        <begin position="678"/>
        <end position="700"/>
    </location>
</feature>
<feature type="compositionally biased region" description="Basic and acidic residues" evidence="1">
    <location>
        <begin position="603"/>
        <end position="619"/>
    </location>
</feature>
<evidence type="ECO:0000256" key="1">
    <source>
        <dbReference type="SAM" id="MobiDB-lite"/>
    </source>
</evidence>
<keyword evidence="3" id="KW-1185">Reference proteome</keyword>
<feature type="compositionally biased region" description="Polar residues" evidence="1">
    <location>
        <begin position="414"/>
        <end position="438"/>
    </location>
</feature>
<dbReference type="Gene3D" id="1.10.1170.10">
    <property type="entry name" value="Inhibitor Of Apoptosis Protein (2mihbC-IAP-1), Chain A"/>
    <property type="match status" value="2"/>
</dbReference>
<dbReference type="HOGENOM" id="CLU_263316_0_0_1"/>
<dbReference type="PROSITE" id="PS50143">
    <property type="entry name" value="BIR_REPEAT_2"/>
    <property type="match status" value="1"/>
</dbReference>
<feature type="compositionally biased region" description="Polar residues" evidence="1">
    <location>
        <begin position="375"/>
        <end position="395"/>
    </location>
</feature>
<feature type="region of interest" description="Disordered" evidence="1">
    <location>
        <begin position="351"/>
        <end position="560"/>
    </location>
</feature>
<name>G3AHN3_SPAPN</name>
<feature type="compositionally biased region" description="Acidic residues" evidence="1">
    <location>
        <begin position="495"/>
        <end position="514"/>
    </location>
</feature>
<feature type="region of interest" description="Disordered" evidence="1">
    <location>
        <begin position="269"/>
        <end position="298"/>
    </location>
</feature>
<accession>G3AHN3</accession>
<feature type="compositionally biased region" description="Acidic residues" evidence="1">
    <location>
        <begin position="818"/>
        <end position="831"/>
    </location>
</feature>
<dbReference type="SUPFAM" id="SSF57924">
    <property type="entry name" value="Inhibitor of apoptosis (IAP) repeat"/>
    <property type="match status" value="2"/>
</dbReference>
<dbReference type="PANTHER" id="PTHR10044">
    <property type="entry name" value="INHIBITOR OF APOPTOSIS"/>
    <property type="match status" value="1"/>
</dbReference>
<dbReference type="FunCoup" id="G3AHN3">
    <property type="interactions" value="64"/>
</dbReference>
<feature type="compositionally biased region" description="Polar residues" evidence="1">
    <location>
        <begin position="853"/>
        <end position="862"/>
    </location>
</feature>
<feature type="compositionally biased region" description="Basic and acidic residues" evidence="1">
    <location>
        <begin position="832"/>
        <end position="850"/>
    </location>
</feature>
<dbReference type="OrthoDB" id="2196114at2759"/>
<proteinExistence type="predicted"/>
<evidence type="ECO:0000313" key="3">
    <source>
        <dbReference type="Proteomes" id="UP000000709"/>
    </source>
</evidence>
<feature type="compositionally biased region" description="Basic and acidic residues" evidence="1">
    <location>
        <begin position="960"/>
        <end position="981"/>
    </location>
</feature>
<feature type="compositionally biased region" description="Acidic residues" evidence="1">
    <location>
        <begin position="459"/>
        <end position="473"/>
    </location>
</feature>
<gene>
    <name evidence="2" type="ORF">SPAPADRAFT_65359</name>
</gene>
<feature type="compositionally biased region" description="Basic and acidic residues" evidence="1">
    <location>
        <begin position="1112"/>
        <end position="1134"/>
    </location>
</feature>
<dbReference type="STRING" id="619300.G3AHN3"/>
<dbReference type="CDD" id="cd00022">
    <property type="entry name" value="BIR"/>
    <property type="match status" value="1"/>
</dbReference>
<dbReference type="KEGG" id="spaa:SPAPADRAFT_65359"/>
<dbReference type="GO" id="GO:0005737">
    <property type="term" value="C:cytoplasm"/>
    <property type="evidence" value="ECO:0007669"/>
    <property type="project" value="TreeGrafter"/>
</dbReference>